<evidence type="ECO:0000256" key="9">
    <source>
        <dbReference type="SAM" id="MobiDB-lite"/>
    </source>
</evidence>
<dbReference type="InterPro" id="IPR008979">
    <property type="entry name" value="Galactose-bd-like_sf"/>
</dbReference>
<evidence type="ECO:0000256" key="2">
    <source>
        <dbReference type="ARBA" id="ARBA00007884"/>
    </source>
</evidence>
<dbReference type="PANTHER" id="PTHR13194:SF18">
    <property type="entry name" value="COMPLEX I INTERMEDIATE-ASSOCIATED PROTEIN 30, MITOCHONDRIAL"/>
    <property type="match status" value="1"/>
</dbReference>
<keyword evidence="5" id="KW-0143">Chaperone</keyword>
<dbReference type="Proteomes" id="UP000694388">
    <property type="component" value="Unplaced"/>
</dbReference>
<sequence length="453" mass="50896">MIKRKKQPPFKTVTPYLPNYQNMYMGDHSHFHIHIPHQPHPLPQYPPPPHTPPPPPSPPTPPPTPPKHSYTLLPPTTTPPSTGAGHRQGTAPQHRHGVSGKYETGRSCNIQDTWSACDGGTKQTTPIALNPSLKHTASPRKPPFGLRFCTTSSPGAKAFGARQRLAPKELKMLLRFVTCSCRHACLGVSWMRSSPWRTAIHTQKVACRTFSNRTFRPMKALSANMALLKEEAMDKLLGPDGIPLDIYLLRQTNVIWKFDDENSLKKWEVSTDKEIGGKSEASISLGKSGRTLLFQGSLNTEPARDGKVRYSGYSTLRSKRVKGSFGKSKHYDWSPFNVLHLRVRGDGRPLMVFIIVENFFSLHDDDLYNYFIYTRGGPYWQDVKIPFSKFFLSSRGRIQDAQSAMWLDKVNGLGITMGDQVSGPFKFEIDFIGIAIDPAHSEHFAYELYGKAK</sequence>
<evidence type="ECO:0000256" key="5">
    <source>
        <dbReference type="ARBA" id="ARBA00023186"/>
    </source>
</evidence>
<dbReference type="GO" id="GO:0032981">
    <property type="term" value="P:mitochondrial respiratory chain complex I assembly"/>
    <property type="evidence" value="ECO:0007669"/>
    <property type="project" value="TreeGrafter"/>
</dbReference>
<keyword evidence="12" id="KW-1185">Reference proteome</keyword>
<dbReference type="PANTHER" id="PTHR13194">
    <property type="entry name" value="COMPLEX I INTERMEDIATE-ASSOCIATED PROTEIN 30"/>
    <property type="match status" value="1"/>
</dbReference>
<evidence type="ECO:0000256" key="3">
    <source>
        <dbReference type="ARBA" id="ARBA00020004"/>
    </source>
</evidence>
<dbReference type="GO" id="GO:0051082">
    <property type="term" value="F:unfolded protein binding"/>
    <property type="evidence" value="ECO:0007669"/>
    <property type="project" value="TreeGrafter"/>
</dbReference>
<comment type="subunit">
    <text evidence="8">Part of the mitochondrial complex I assembly/MCIA complex that comprises at least the core subunits TMEM126B, NDUFAF1, ECSIT and ACAD9 and complement subunits such as COA1 and TMEM186. Interacts with ECSIT. Interacts with ACAD9. At early stages of complex I assembly, it is found in intermediate subcomplexes that contain different subunits including NDUFB6, NDUFA6, NDUFA9, NDUFS3, NDUFS7, ND1, ND2 and ND3. Interacts with TMEM70 and TMEM242.</text>
</comment>
<evidence type="ECO:0000256" key="8">
    <source>
        <dbReference type="ARBA" id="ARBA00047124"/>
    </source>
</evidence>
<dbReference type="InterPro" id="IPR013857">
    <property type="entry name" value="NADH-UbQ_OxRdtase-assoc_prot30"/>
</dbReference>
<evidence type="ECO:0000256" key="4">
    <source>
        <dbReference type="ARBA" id="ARBA00023128"/>
    </source>
</evidence>
<feature type="domain" description="NADH:ubiquinone oxidoreductase intermediate-associated protein 30" evidence="10">
    <location>
        <begin position="256"/>
        <end position="429"/>
    </location>
</feature>
<feature type="region of interest" description="Disordered" evidence="9">
    <location>
        <begin position="31"/>
        <end position="104"/>
    </location>
</feature>
<dbReference type="GO" id="GO:0005739">
    <property type="term" value="C:mitochondrion"/>
    <property type="evidence" value="ECO:0007669"/>
    <property type="project" value="UniProtKB-SubCell"/>
</dbReference>
<dbReference type="AlphaFoldDB" id="A0A8C4RA52"/>
<accession>A0A8C4RA52</accession>
<protein>
    <recommendedName>
        <fullName evidence="3">Complex I intermediate-associated protein 30, mitochondrial</fullName>
    </recommendedName>
    <alternativeName>
        <fullName evidence="7">NADH dehydrogenase [ubiquinone] 1 alpha subcomplex assembly factor 1</fullName>
    </alternativeName>
</protein>
<dbReference type="InterPro" id="IPR039131">
    <property type="entry name" value="NDUFAF1"/>
</dbReference>
<evidence type="ECO:0000256" key="1">
    <source>
        <dbReference type="ARBA" id="ARBA00004173"/>
    </source>
</evidence>
<evidence type="ECO:0000256" key="6">
    <source>
        <dbReference type="ARBA" id="ARBA00029396"/>
    </source>
</evidence>
<dbReference type="Pfam" id="PF08547">
    <property type="entry name" value="CIA30"/>
    <property type="match status" value="1"/>
</dbReference>
<dbReference type="GO" id="GO:0006120">
    <property type="term" value="P:mitochondrial electron transport, NADH to ubiquinone"/>
    <property type="evidence" value="ECO:0007669"/>
    <property type="project" value="TreeGrafter"/>
</dbReference>
<comment type="subcellular location">
    <subcellularLocation>
        <location evidence="1">Mitochondrion</location>
    </subcellularLocation>
</comment>
<feature type="compositionally biased region" description="Pro residues" evidence="9">
    <location>
        <begin position="38"/>
        <end position="66"/>
    </location>
</feature>
<reference evidence="11" key="2">
    <citation type="submission" date="2025-09" db="UniProtKB">
        <authorList>
            <consortium name="Ensembl"/>
        </authorList>
    </citation>
    <scope>IDENTIFICATION</scope>
</reference>
<dbReference type="PRINTS" id="PR01217">
    <property type="entry name" value="PRICHEXTENSN"/>
</dbReference>
<evidence type="ECO:0000313" key="11">
    <source>
        <dbReference type="Ensembl" id="ENSEBUP00000026483.1"/>
    </source>
</evidence>
<proteinExistence type="inferred from homology"/>
<evidence type="ECO:0000256" key="7">
    <source>
        <dbReference type="ARBA" id="ARBA00031882"/>
    </source>
</evidence>
<reference evidence="11" key="1">
    <citation type="submission" date="2025-08" db="UniProtKB">
        <authorList>
            <consortium name="Ensembl"/>
        </authorList>
    </citation>
    <scope>IDENTIFICATION</scope>
</reference>
<comment type="similarity">
    <text evidence="2">Belongs to the CIA30 family.</text>
</comment>
<evidence type="ECO:0000259" key="10">
    <source>
        <dbReference type="Pfam" id="PF08547"/>
    </source>
</evidence>
<organism evidence="11 12">
    <name type="scientific">Eptatretus burgeri</name>
    <name type="common">Inshore hagfish</name>
    <dbReference type="NCBI Taxonomy" id="7764"/>
    <lineage>
        <taxon>Eukaryota</taxon>
        <taxon>Metazoa</taxon>
        <taxon>Chordata</taxon>
        <taxon>Craniata</taxon>
        <taxon>Vertebrata</taxon>
        <taxon>Cyclostomata</taxon>
        <taxon>Myxini</taxon>
        <taxon>Myxiniformes</taxon>
        <taxon>Myxinidae</taxon>
        <taxon>Eptatretinae</taxon>
        <taxon>Eptatretus</taxon>
    </lineage>
</organism>
<dbReference type="SUPFAM" id="SSF49785">
    <property type="entry name" value="Galactose-binding domain-like"/>
    <property type="match status" value="1"/>
</dbReference>
<dbReference type="Gene3D" id="2.60.120.430">
    <property type="entry name" value="Galactose-binding lectin"/>
    <property type="match status" value="1"/>
</dbReference>
<name>A0A8C4RA52_EPTBU</name>
<evidence type="ECO:0000313" key="12">
    <source>
        <dbReference type="Proteomes" id="UP000694388"/>
    </source>
</evidence>
<keyword evidence="4" id="KW-0496">Mitochondrion</keyword>
<comment type="function">
    <text evidence="6">As part of the MCIA complex, involved in the assembly of the mitochondrial complex I.</text>
</comment>
<dbReference type="GeneTree" id="ENSGT00390000007200"/>
<dbReference type="Ensembl" id="ENSEBUT00000027059.1">
    <property type="protein sequence ID" value="ENSEBUP00000026483.1"/>
    <property type="gene ID" value="ENSEBUG00000016307.1"/>
</dbReference>